<gene>
    <name evidence="2" type="ORF">CA984_17065</name>
</gene>
<feature type="region of interest" description="Disordered" evidence="1">
    <location>
        <begin position="1"/>
        <end position="38"/>
    </location>
</feature>
<reference evidence="2 3" key="1">
    <citation type="submission" date="2017-05" db="EMBL/GenBank/DDBJ databases">
        <title>Biotechnological potential of actinobacteria isolated from South African environments.</title>
        <authorList>
            <person name="Le Roes-Hill M."/>
            <person name="Prins A."/>
            <person name="Durrell K.A."/>
        </authorList>
    </citation>
    <scope>NUCLEOTIDE SEQUENCE [LARGE SCALE GENOMIC DNA]</scope>
    <source>
        <strain evidence="2">M26</strain>
    </source>
</reference>
<feature type="compositionally biased region" description="Basic residues" evidence="1">
    <location>
        <begin position="71"/>
        <end position="83"/>
    </location>
</feature>
<dbReference type="Proteomes" id="UP000194761">
    <property type="component" value="Unassembled WGS sequence"/>
</dbReference>
<dbReference type="EMBL" id="NGFP01000070">
    <property type="protein sequence ID" value="OUC95882.1"/>
    <property type="molecule type" value="Genomic_DNA"/>
</dbReference>
<comment type="caution">
    <text evidence="2">The sequence shown here is derived from an EMBL/GenBank/DDBJ whole genome shotgun (WGS) entry which is preliminary data.</text>
</comment>
<feature type="compositionally biased region" description="Basic and acidic residues" evidence="1">
    <location>
        <begin position="8"/>
        <end position="21"/>
    </location>
</feature>
<evidence type="ECO:0000313" key="3">
    <source>
        <dbReference type="Proteomes" id="UP000194761"/>
    </source>
</evidence>
<protein>
    <submittedName>
        <fullName evidence="2">Uncharacterized protein</fullName>
    </submittedName>
</protein>
<feature type="region of interest" description="Disordered" evidence="1">
    <location>
        <begin position="62"/>
        <end position="83"/>
    </location>
</feature>
<evidence type="ECO:0000256" key="1">
    <source>
        <dbReference type="SAM" id="MobiDB-lite"/>
    </source>
</evidence>
<dbReference type="AlphaFoldDB" id="A0A243RNP2"/>
<name>A0A243RNP2_9ACTN</name>
<sequence>MTGRRRKTERDRLEAAGRERTAAFTLGTEPEGKAPAEGRRVERVIGIDDVRQDIAMLKNHPGTRAREVHRAARSRTHPRVHHP</sequence>
<keyword evidence="3" id="KW-1185">Reference proteome</keyword>
<accession>A0A243RNP2</accession>
<proteinExistence type="predicted"/>
<evidence type="ECO:0000313" key="2">
    <source>
        <dbReference type="EMBL" id="OUC95882.1"/>
    </source>
</evidence>
<organism evidence="2 3">
    <name type="scientific">Streptosporangium minutum</name>
    <dbReference type="NCBI Taxonomy" id="569862"/>
    <lineage>
        <taxon>Bacteria</taxon>
        <taxon>Bacillati</taxon>
        <taxon>Actinomycetota</taxon>
        <taxon>Actinomycetes</taxon>
        <taxon>Streptosporangiales</taxon>
        <taxon>Streptosporangiaceae</taxon>
        <taxon>Streptosporangium</taxon>
    </lineage>
</organism>